<feature type="region of interest" description="Disordered" evidence="6">
    <location>
        <begin position="182"/>
        <end position="205"/>
    </location>
</feature>
<dbReference type="SUPFAM" id="SSF50978">
    <property type="entry name" value="WD40 repeat-like"/>
    <property type="match status" value="1"/>
</dbReference>
<dbReference type="Proteomes" id="UP000038009">
    <property type="component" value="Unassembled WGS sequence"/>
</dbReference>
<feature type="compositionally biased region" description="Polar residues" evidence="6">
    <location>
        <begin position="277"/>
        <end position="293"/>
    </location>
</feature>
<feature type="repeat" description="WD" evidence="5">
    <location>
        <begin position="645"/>
        <end position="689"/>
    </location>
</feature>
<feature type="repeat" description="WD" evidence="5">
    <location>
        <begin position="570"/>
        <end position="602"/>
    </location>
</feature>
<evidence type="ECO:0000313" key="8">
    <source>
        <dbReference type="EMBL" id="KPI89184.1"/>
    </source>
</evidence>
<dbReference type="PROSITE" id="PS50082">
    <property type="entry name" value="WD_REPEATS_2"/>
    <property type="match status" value="5"/>
</dbReference>
<dbReference type="SMART" id="SM00320">
    <property type="entry name" value="WD40"/>
    <property type="match status" value="7"/>
</dbReference>
<dbReference type="InterPro" id="IPR033010">
    <property type="entry name" value="Cdc20/Fizzy"/>
</dbReference>
<dbReference type="OrthoDB" id="10263272at2759"/>
<keyword evidence="3" id="KW-0677">Repeat</keyword>
<dbReference type="InterPro" id="IPR001680">
    <property type="entry name" value="WD40_rpt"/>
</dbReference>
<organism evidence="8 9">
    <name type="scientific">Leptomonas seymouri</name>
    <dbReference type="NCBI Taxonomy" id="5684"/>
    <lineage>
        <taxon>Eukaryota</taxon>
        <taxon>Discoba</taxon>
        <taxon>Euglenozoa</taxon>
        <taxon>Kinetoplastea</taxon>
        <taxon>Metakinetoplastina</taxon>
        <taxon>Trypanosomatida</taxon>
        <taxon>Trypanosomatidae</taxon>
        <taxon>Leishmaniinae</taxon>
        <taxon>Leptomonas</taxon>
    </lineage>
</organism>
<dbReference type="EMBL" id="LJSK01000029">
    <property type="protein sequence ID" value="KPI89184.1"/>
    <property type="molecule type" value="Genomic_DNA"/>
</dbReference>
<sequence>MSTALGTPPRGTQSSTAAFASPSSPIPRRPGGASSPLSHRRQPQRPPPQHSLQSSMDRYVSSPSRQNAVMAHFLLTSTETKTPMLIRAAQQHQLSLRSPSRESSIPNASFESTYPSSTRYAVDRSSPAGGAASPRPHSSLPRAGSTRLSSVFAKMHLDPSVRSSRDRSVSNASMTGETAVLGRLGEGRGDDDASGPPPFSFSSSAMDLEPYTAKLARTLFCDMPQTTVLSVNDTSMRPTSVPPPAAAASASASAAPVAASSASATLFTSMRAPETPLSPNVSDPAANLTSTRGSGRGLDDRDEEAADDDDAQQHNENYDDEEGRDYEHRGASAALEEEEADSSDTENFRRRGGVLRGGGLLGMGRIPLANSDVNLHSMSEGERYDASLGVVFECNRTRNFISPSFRVIPHTPERILDAADMEEDFYMNLIDWSAASDILCVALQSSVYLWDAKTCGITELLRVTTCPHVRLRTAAMDLACGLSWAPDGRHLAVGRFSGIVEVWDVETQQIVHSYSQHLDRTVSLSWEPQGGSLLASGSRDSTIVLRDVRERDAASLYTSDTSHASVTSILRGHETEVCGLKWSPTGAMLASGGNDNQLLLWDRRSLATGGSGSRPDVSSSSSSGGGGGSTAPHLLSNSPRPLFYLNKHTAAVKALSWNPSQPALLASGGGSHDKSLRFWNTFTGECVHHINTGSQVCGVVWNRTGTELVTAHGYTDNQLSIWRYPSLRRIANLSGHTSRVLHLALSADGETVVSAAGDETLRFWRCFPPSELRESPPHLYRSFYSPSSASSLGGSPYAGGGGTSPGFGSSATRVRAAAIAAGRCGSASLDRGRVPFMNEEGELR</sequence>
<dbReference type="GO" id="GO:0010997">
    <property type="term" value="F:anaphase-promoting complex binding"/>
    <property type="evidence" value="ECO:0007669"/>
    <property type="project" value="InterPro"/>
</dbReference>
<keyword evidence="9" id="KW-1185">Reference proteome</keyword>
<dbReference type="InterPro" id="IPR036322">
    <property type="entry name" value="WD40_repeat_dom_sf"/>
</dbReference>
<feature type="repeat" description="WD" evidence="5">
    <location>
        <begin position="514"/>
        <end position="556"/>
    </location>
</feature>
<dbReference type="AlphaFoldDB" id="A0A0N1IM82"/>
<dbReference type="PROSITE" id="PS50294">
    <property type="entry name" value="WD_REPEATS_REGION"/>
    <property type="match status" value="2"/>
</dbReference>
<evidence type="ECO:0000256" key="5">
    <source>
        <dbReference type="PROSITE-ProRule" id="PRU00221"/>
    </source>
</evidence>
<proteinExistence type="inferred from homology"/>
<accession>A0A0N1IM82</accession>
<keyword evidence="8" id="KW-0132">Cell division</keyword>
<dbReference type="GO" id="GO:0051301">
    <property type="term" value="P:cell division"/>
    <property type="evidence" value="ECO:0007669"/>
    <property type="project" value="UniProtKB-KW"/>
</dbReference>
<feature type="region of interest" description="Disordered" evidence="6">
    <location>
        <begin position="90"/>
        <end position="144"/>
    </location>
</feature>
<feature type="repeat" description="WD" evidence="5">
    <location>
        <begin position="482"/>
        <end position="513"/>
    </location>
</feature>
<dbReference type="PANTHER" id="PTHR19918:SF1">
    <property type="entry name" value="FIZZY-RELATED PROTEIN HOMOLOG"/>
    <property type="match status" value="1"/>
</dbReference>
<evidence type="ECO:0000259" key="7">
    <source>
        <dbReference type="Pfam" id="PF24807"/>
    </source>
</evidence>
<dbReference type="Pfam" id="PF24807">
    <property type="entry name" value="WD40_CDC20-Fz"/>
    <property type="match status" value="1"/>
</dbReference>
<feature type="compositionally biased region" description="Polar residues" evidence="6">
    <location>
        <begin position="1"/>
        <end position="13"/>
    </location>
</feature>
<evidence type="ECO:0000256" key="3">
    <source>
        <dbReference type="ARBA" id="ARBA00022737"/>
    </source>
</evidence>
<reference evidence="8 9" key="1">
    <citation type="journal article" date="2015" name="PLoS Pathog.">
        <title>Leptomonas seymouri: Adaptations to the Dixenous Life Cycle Analyzed by Genome Sequencing, Transcriptome Profiling and Co-infection with Leishmania donovani.</title>
        <authorList>
            <person name="Kraeva N."/>
            <person name="Butenko A."/>
            <person name="Hlavacova J."/>
            <person name="Kostygov A."/>
            <person name="Myskova J."/>
            <person name="Grybchuk D."/>
            <person name="Lestinova T."/>
            <person name="Votypka J."/>
            <person name="Volf P."/>
            <person name="Opperdoes F."/>
            <person name="Flegontov P."/>
            <person name="Lukes J."/>
            <person name="Yurchenko V."/>
        </authorList>
    </citation>
    <scope>NUCLEOTIDE SEQUENCE [LARGE SCALE GENOMIC DNA]</scope>
    <source>
        <strain evidence="8 9">ATCC 30220</strain>
    </source>
</reference>
<dbReference type="PANTHER" id="PTHR19918">
    <property type="entry name" value="CELL DIVISION CYCLE 20 CDC20 FIZZY -RELATED"/>
    <property type="match status" value="1"/>
</dbReference>
<feature type="region of interest" description="Disordered" evidence="6">
    <location>
        <begin position="1"/>
        <end position="64"/>
    </location>
</feature>
<feature type="region of interest" description="Disordered" evidence="6">
    <location>
        <begin position="607"/>
        <end position="632"/>
    </location>
</feature>
<dbReference type="GO" id="GO:1905786">
    <property type="term" value="P:positive regulation of anaphase-promoting complex-dependent catabolic process"/>
    <property type="evidence" value="ECO:0007669"/>
    <property type="project" value="TreeGrafter"/>
</dbReference>
<evidence type="ECO:0000256" key="2">
    <source>
        <dbReference type="ARBA" id="ARBA00022574"/>
    </source>
</evidence>
<dbReference type="GO" id="GO:1990757">
    <property type="term" value="F:ubiquitin ligase activator activity"/>
    <property type="evidence" value="ECO:0007669"/>
    <property type="project" value="TreeGrafter"/>
</dbReference>
<keyword evidence="4" id="KW-0131">Cell cycle</keyword>
<feature type="compositionally biased region" description="Low complexity" evidence="6">
    <location>
        <begin position="613"/>
        <end position="622"/>
    </location>
</feature>
<feature type="domain" description="CDC20/Fizzy WD40" evidence="7">
    <location>
        <begin position="416"/>
        <end position="764"/>
    </location>
</feature>
<comment type="caution">
    <text evidence="8">The sequence shown here is derived from an EMBL/GenBank/DDBJ whole genome shotgun (WGS) entry which is preliminary data.</text>
</comment>
<dbReference type="VEuPathDB" id="TriTrypDB:Lsey_0029_0040"/>
<dbReference type="InterPro" id="IPR015943">
    <property type="entry name" value="WD40/YVTN_repeat-like_dom_sf"/>
</dbReference>
<keyword evidence="2 5" id="KW-0853">WD repeat</keyword>
<feature type="compositionally biased region" description="Polar residues" evidence="6">
    <location>
        <begin position="90"/>
        <end position="119"/>
    </location>
</feature>
<gene>
    <name evidence="8" type="ORF">ABL78_1676</name>
</gene>
<evidence type="ECO:0000313" key="9">
    <source>
        <dbReference type="Proteomes" id="UP000038009"/>
    </source>
</evidence>
<dbReference type="InterPro" id="IPR056150">
    <property type="entry name" value="WD40_CDC20-Fz"/>
</dbReference>
<evidence type="ECO:0000256" key="6">
    <source>
        <dbReference type="SAM" id="MobiDB-lite"/>
    </source>
</evidence>
<evidence type="ECO:0000256" key="4">
    <source>
        <dbReference type="ARBA" id="ARBA00023306"/>
    </source>
</evidence>
<feature type="compositionally biased region" description="Low complexity" evidence="6">
    <location>
        <begin position="14"/>
        <end position="23"/>
    </location>
</feature>
<comment type="similarity">
    <text evidence="1">Belongs to the WD repeat CDC20/Fizzy family.</text>
</comment>
<dbReference type="GO" id="GO:0005680">
    <property type="term" value="C:anaphase-promoting complex"/>
    <property type="evidence" value="ECO:0007669"/>
    <property type="project" value="TreeGrafter"/>
</dbReference>
<protein>
    <submittedName>
        <fullName evidence="8">Cell division cycle protein 20 putative (CDC20)</fullName>
    </submittedName>
</protein>
<dbReference type="Gene3D" id="2.130.10.10">
    <property type="entry name" value="YVTN repeat-like/Quinoprotein amine dehydrogenase"/>
    <property type="match status" value="1"/>
</dbReference>
<feature type="repeat" description="WD" evidence="5">
    <location>
        <begin position="733"/>
        <end position="764"/>
    </location>
</feature>
<dbReference type="GO" id="GO:0031145">
    <property type="term" value="P:anaphase-promoting complex-dependent catabolic process"/>
    <property type="evidence" value="ECO:0007669"/>
    <property type="project" value="TreeGrafter"/>
</dbReference>
<evidence type="ECO:0000256" key="1">
    <source>
        <dbReference type="ARBA" id="ARBA00006445"/>
    </source>
</evidence>
<feature type="compositionally biased region" description="Acidic residues" evidence="6">
    <location>
        <begin position="300"/>
        <end position="310"/>
    </location>
</feature>
<name>A0A0N1IM82_LEPSE</name>
<dbReference type="OMA" id="FECNRTR"/>
<feature type="region of interest" description="Disordered" evidence="6">
    <location>
        <begin position="273"/>
        <end position="326"/>
    </location>
</feature>